<dbReference type="KEGG" id="pmet:G4Y79_18900"/>
<evidence type="ECO:0000256" key="5">
    <source>
        <dbReference type="ARBA" id="ARBA00023136"/>
    </source>
</evidence>
<feature type="transmembrane region" description="Helical" evidence="6">
    <location>
        <begin position="63"/>
        <end position="81"/>
    </location>
</feature>
<feature type="transmembrane region" description="Helical" evidence="6">
    <location>
        <begin position="20"/>
        <end position="42"/>
    </location>
</feature>
<dbReference type="GO" id="GO:0005886">
    <property type="term" value="C:plasma membrane"/>
    <property type="evidence" value="ECO:0007669"/>
    <property type="project" value="UniProtKB-SubCell"/>
</dbReference>
<comment type="subcellular location">
    <subcellularLocation>
        <location evidence="1">Cell membrane</location>
        <topology evidence="1">Multi-pass membrane protein</topology>
    </subcellularLocation>
</comment>
<feature type="transmembrane region" description="Helical" evidence="6">
    <location>
        <begin position="209"/>
        <end position="234"/>
    </location>
</feature>
<keyword evidence="5 6" id="KW-0472">Membrane</keyword>
<feature type="transmembrane region" description="Helical" evidence="6">
    <location>
        <begin position="141"/>
        <end position="162"/>
    </location>
</feature>
<protein>
    <submittedName>
        <fullName evidence="7">Cytochrome c oxidase assembly protein</fullName>
    </submittedName>
</protein>
<evidence type="ECO:0000256" key="4">
    <source>
        <dbReference type="ARBA" id="ARBA00022989"/>
    </source>
</evidence>
<dbReference type="EMBL" id="CP062983">
    <property type="protein sequence ID" value="QPC81739.1"/>
    <property type="molecule type" value="Genomic_DNA"/>
</dbReference>
<dbReference type="AlphaFoldDB" id="A0A7S8E7G1"/>
<evidence type="ECO:0000256" key="3">
    <source>
        <dbReference type="ARBA" id="ARBA00022692"/>
    </source>
</evidence>
<organism evidence="7 8">
    <name type="scientific">Phototrophicus methaneseepsis</name>
    <dbReference type="NCBI Taxonomy" id="2710758"/>
    <lineage>
        <taxon>Bacteria</taxon>
        <taxon>Bacillati</taxon>
        <taxon>Chloroflexota</taxon>
        <taxon>Candidatus Thermofontia</taxon>
        <taxon>Phototrophicales</taxon>
        <taxon>Phototrophicaceae</taxon>
        <taxon>Phototrophicus</taxon>
    </lineage>
</organism>
<evidence type="ECO:0000256" key="1">
    <source>
        <dbReference type="ARBA" id="ARBA00004651"/>
    </source>
</evidence>
<evidence type="ECO:0000313" key="8">
    <source>
        <dbReference type="Proteomes" id="UP000594468"/>
    </source>
</evidence>
<keyword evidence="8" id="KW-1185">Reference proteome</keyword>
<proteinExistence type="predicted"/>
<reference evidence="7 8" key="1">
    <citation type="submission" date="2020-02" db="EMBL/GenBank/DDBJ databases">
        <authorList>
            <person name="Zheng R.K."/>
            <person name="Sun C.M."/>
        </authorList>
    </citation>
    <scope>NUCLEOTIDE SEQUENCE [LARGE SCALE GENOMIC DNA]</scope>
    <source>
        <strain evidence="8">rifampicinis</strain>
    </source>
</reference>
<feature type="transmembrane region" description="Helical" evidence="6">
    <location>
        <begin position="254"/>
        <end position="276"/>
    </location>
</feature>
<dbReference type="Pfam" id="PF09678">
    <property type="entry name" value="Caa3_CtaG"/>
    <property type="match status" value="1"/>
</dbReference>
<evidence type="ECO:0000256" key="2">
    <source>
        <dbReference type="ARBA" id="ARBA00022475"/>
    </source>
</evidence>
<dbReference type="InterPro" id="IPR019108">
    <property type="entry name" value="Caa3_assmbl_CtaG-rel"/>
</dbReference>
<evidence type="ECO:0000256" key="6">
    <source>
        <dbReference type="SAM" id="Phobius"/>
    </source>
</evidence>
<gene>
    <name evidence="7" type="ORF">G4Y79_18900</name>
</gene>
<feature type="transmembrane region" description="Helical" evidence="6">
    <location>
        <begin position="93"/>
        <end position="120"/>
    </location>
</feature>
<keyword evidence="2" id="KW-1003">Cell membrane</keyword>
<keyword evidence="4 6" id="KW-1133">Transmembrane helix</keyword>
<name>A0A7S8E7G1_9CHLR</name>
<sequence length="288" mass="32811">MMSFLPIFAHSGQIVGPHDLLSAWQVMSPLTLMLLLAGYLYHRGAMRVWQRAGRGHGITEGQYRAFMGALVILAIALLSPLDTLSDVLFSAHMVQHVLLMLVAAPLLAISDALYAITWALPRHTARSIGQWQARHKKVRHILRFLIRPISAWLIFVFALWLWHLPIIYEAALNNELIHEVEHGSFVFAAYLFWWVISQQRHTLNYSVNVILMFMTMLQGAALGMLLVFSSHPWYSAYEEVTRLWGLIPLHDQQLAGLIMWLTGGFVYTACAAFYLWKWLNAMDQVATG</sequence>
<dbReference type="Proteomes" id="UP000594468">
    <property type="component" value="Chromosome"/>
</dbReference>
<feature type="transmembrane region" description="Helical" evidence="6">
    <location>
        <begin position="182"/>
        <end position="197"/>
    </location>
</feature>
<accession>A0A7S8E7G1</accession>
<dbReference type="RefSeq" id="WP_195169810.1">
    <property type="nucleotide sequence ID" value="NZ_CP062983.1"/>
</dbReference>
<evidence type="ECO:0000313" key="7">
    <source>
        <dbReference type="EMBL" id="QPC81739.1"/>
    </source>
</evidence>
<keyword evidence="3 6" id="KW-0812">Transmembrane</keyword>